<dbReference type="GO" id="GO:0005634">
    <property type="term" value="C:nucleus"/>
    <property type="evidence" value="ECO:0007669"/>
    <property type="project" value="TreeGrafter"/>
</dbReference>
<dbReference type="SMART" id="SM00325">
    <property type="entry name" value="RhoGEF"/>
    <property type="match status" value="1"/>
</dbReference>
<dbReference type="GO" id="GO:0035556">
    <property type="term" value="P:intracellular signal transduction"/>
    <property type="evidence" value="ECO:0007669"/>
    <property type="project" value="InterPro"/>
</dbReference>
<protein>
    <recommendedName>
        <fullName evidence="5">DH domain-containing protein</fullName>
    </recommendedName>
</protein>
<gene>
    <name evidence="4" type="ORF">LRAMOSA07051</name>
</gene>
<dbReference type="InterPro" id="IPR001331">
    <property type="entry name" value="GDS_CDC24_CS"/>
</dbReference>
<evidence type="ECO:0000259" key="3">
    <source>
        <dbReference type="PROSITE" id="PS51745"/>
    </source>
</evidence>
<name>A0A077WAS5_9FUNG</name>
<dbReference type="PANTHER" id="PTHR47339:SF1">
    <property type="entry name" value="CELL DIVISION CONTROL PROTEIN 24"/>
    <property type="match status" value="1"/>
</dbReference>
<dbReference type="SUPFAM" id="SSF54277">
    <property type="entry name" value="CAD &amp; PB1 domains"/>
    <property type="match status" value="1"/>
</dbReference>
<feature type="compositionally biased region" description="Polar residues" evidence="1">
    <location>
        <begin position="519"/>
        <end position="538"/>
    </location>
</feature>
<dbReference type="GO" id="GO:0031106">
    <property type="term" value="P:septin ring organization"/>
    <property type="evidence" value="ECO:0007669"/>
    <property type="project" value="TreeGrafter"/>
</dbReference>
<dbReference type="CDD" id="cd05992">
    <property type="entry name" value="PB1"/>
    <property type="match status" value="1"/>
</dbReference>
<dbReference type="InterPro" id="IPR053793">
    <property type="entry name" value="PB1-like"/>
</dbReference>
<dbReference type="InterPro" id="IPR000270">
    <property type="entry name" value="PB1_dom"/>
</dbReference>
<feature type="region of interest" description="Disordered" evidence="1">
    <location>
        <begin position="427"/>
        <end position="538"/>
    </location>
</feature>
<accession>A0A077WAS5</accession>
<dbReference type="GO" id="GO:0005085">
    <property type="term" value="F:guanyl-nucleotide exchange factor activity"/>
    <property type="evidence" value="ECO:0007669"/>
    <property type="project" value="InterPro"/>
</dbReference>
<dbReference type="Pfam" id="PF15411">
    <property type="entry name" value="PH_10"/>
    <property type="match status" value="1"/>
</dbReference>
<evidence type="ECO:0000256" key="1">
    <source>
        <dbReference type="SAM" id="MobiDB-lite"/>
    </source>
</evidence>
<dbReference type="CDD" id="cd00160">
    <property type="entry name" value="RhoGEF"/>
    <property type="match status" value="1"/>
</dbReference>
<feature type="compositionally biased region" description="Polar residues" evidence="1">
    <location>
        <begin position="496"/>
        <end position="510"/>
    </location>
</feature>
<dbReference type="GO" id="GO:0043332">
    <property type="term" value="C:mating projection tip"/>
    <property type="evidence" value="ECO:0007669"/>
    <property type="project" value="TreeGrafter"/>
</dbReference>
<evidence type="ECO:0008006" key="5">
    <source>
        <dbReference type="Google" id="ProtNLM"/>
    </source>
</evidence>
<dbReference type="Gene3D" id="3.10.20.90">
    <property type="entry name" value="Phosphatidylinositol 3-kinase Catalytic Subunit, Chain A, domain 1"/>
    <property type="match status" value="1"/>
</dbReference>
<reference evidence="4" key="1">
    <citation type="journal article" date="2014" name="Genome Announc.">
        <title>De novo whole-genome sequence and genome annotation of Lichtheimia ramosa.</title>
        <authorList>
            <person name="Linde J."/>
            <person name="Schwartze V."/>
            <person name="Binder U."/>
            <person name="Lass-Florl C."/>
            <person name="Voigt K."/>
            <person name="Horn F."/>
        </authorList>
    </citation>
    <scope>NUCLEOTIDE SEQUENCE</scope>
    <source>
        <strain evidence="4">JMRC FSU:6197</strain>
    </source>
</reference>
<feature type="domain" description="DH" evidence="2">
    <location>
        <begin position="46"/>
        <end position="215"/>
    </location>
</feature>
<dbReference type="PROSITE" id="PS51745">
    <property type="entry name" value="PB1"/>
    <property type="match status" value="1"/>
</dbReference>
<dbReference type="GO" id="GO:0030010">
    <property type="term" value="P:establishment of cell polarity"/>
    <property type="evidence" value="ECO:0007669"/>
    <property type="project" value="TreeGrafter"/>
</dbReference>
<dbReference type="Gene3D" id="2.30.29.30">
    <property type="entry name" value="Pleckstrin-homology domain (PH domain)/Phosphotyrosine-binding domain (PTB)"/>
    <property type="match status" value="1"/>
</dbReference>
<dbReference type="Pfam" id="PF00564">
    <property type="entry name" value="PB1"/>
    <property type="match status" value="1"/>
</dbReference>
<feature type="domain" description="PB1" evidence="3">
    <location>
        <begin position="550"/>
        <end position="636"/>
    </location>
</feature>
<dbReference type="InterPro" id="IPR053026">
    <property type="entry name" value="CDC42_GEF"/>
</dbReference>
<evidence type="ECO:0000259" key="2">
    <source>
        <dbReference type="PROSITE" id="PS50010"/>
    </source>
</evidence>
<dbReference type="Gene3D" id="1.20.900.10">
    <property type="entry name" value="Dbl homology (DH) domain"/>
    <property type="match status" value="1"/>
</dbReference>
<dbReference type="GO" id="GO:0000935">
    <property type="term" value="C:division septum"/>
    <property type="evidence" value="ECO:0007669"/>
    <property type="project" value="TreeGrafter"/>
</dbReference>
<dbReference type="Pfam" id="PF00621">
    <property type="entry name" value="RhoGEF"/>
    <property type="match status" value="1"/>
</dbReference>
<evidence type="ECO:0000313" key="4">
    <source>
        <dbReference type="EMBL" id="CDS04096.1"/>
    </source>
</evidence>
<feature type="compositionally biased region" description="Low complexity" evidence="1">
    <location>
        <begin position="436"/>
        <end position="445"/>
    </location>
</feature>
<organism evidence="4">
    <name type="scientific">Lichtheimia ramosa</name>
    <dbReference type="NCBI Taxonomy" id="688394"/>
    <lineage>
        <taxon>Eukaryota</taxon>
        <taxon>Fungi</taxon>
        <taxon>Fungi incertae sedis</taxon>
        <taxon>Mucoromycota</taxon>
        <taxon>Mucoromycotina</taxon>
        <taxon>Mucoromycetes</taxon>
        <taxon>Mucorales</taxon>
        <taxon>Lichtheimiaceae</taxon>
        <taxon>Lichtheimia</taxon>
    </lineage>
</organism>
<dbReference type="PROSITE" id="PS50010">
    <property type="entry name" value="DH_2"/>
    <property type="match status" value="1"/>
</dbReference>
<dbReference type="OrthoDB" id="1594986at2759"/>
<dbReference type="InterPro" id="IPR000219">
    <property type="entry name" value="DH_dom"/>
</dbReference>
<dbReference type="PANTHER" id="PTHR47339">
    <property type="entry name" value="CELL DIVISION CONTROL PROTEIN 24"/>
    <property type="match status" value="1"/>
</dbReference>
<dbReference type="EMBL" id="LK023314">
    <property type="protein sequence ID" value="CDS04096.1"/>
    <property type="molecule type" value="Genomic_DNA"/>
</dbReference>
<dbReference type="PROSITE" id="PS00741">
    <property type="entry name" value="DH_1"/>
    <property type="match status" value="1"/>
</dbReference>
<dbReference type="AlphaFoldDB" id="A0A077WAS5"/>
<sequence>MYQDNTNAFVKIVNTLNKLLILLNERGILASEYPPPAQERPTPSWLRDKVVFELLDTERKYVQDLETMQNYAKELGNILSLDTVHHIFGNLNALVDFQLRFLLYAEYHAEFPNQSSFGQCIVNLEGAFSVYEPYCANLQHALDLVIQWTPQMTSTSIEPTYELPSFLIKPVQRVCRYPLLMEQLIKNTPEDWPHYSDLEEGMEAIQRVAFKVNETRRTQENKQRVKELKERVSDWRGVTDVDKQCGSLLLHDRVYIHQSSSMPRQVEAHLFEKTIVLCVESTKKAKKKKDGMLDMLGLIGFGGIVQVIDSEELGKPLSLQIFFSSVKDGQFDLETFTMEFLNDERLDQWETAIKKQVQRAVKKRSLTRLVIGSSPVTPIPQQQHIAYQQQQHTPTQEYDHELLSPTFVSYASMNRLPIRGHYYEQSSDMLSEESHSSSSLASYSHGNDTLPSPPSPSYSTSRLHAHQLPPSPPQTGCDPITSPSMVRHHHLAPLSPMSTTPTLFNQQGNTYDGVGGIRNRSQSSPNLHFHAQSQDQNTTTSIAPLTVRTSSTVRVKLHYSRNGIFVFYAPRNINLQDLRVLAERKTRVNNLGGDYLKYRDEDGDLITIHCDEDIAMAFDSAPSDDAAVHLYISYSS</sequence>
<proteinExistence type="predicted"/>
<dbReference type="GO" id="GO:0005737">
    <property type="term" value="C:cytoplasm"/>
    <property type="evidence" value="ECO:0007669"/>
    <property type="project" value="TreeGrafter"/>
</dbReference>
<dbReference type="SUPFAM" id="SSF48065">
    <property type="entry name" value="DBL homology domain (DH-domain)"/>
    <property type="match status" value="1"/>
</dbReference>
<dbReference type="SMART" id="SM00666">
    <property type="entry name" value="PB1"/>
    <property type="match status" value="1"/>
</dbReference>
<dbReference type="InterPro" id="IPR011993">
    <property type="entry name" value="PH-like_dom_sf"/>
</dbReference>
<dbReference type="InterPro" id="IPR035899">
    <property type="entry name" value="DBL_dom_sf"/>
</dbReference>